<sequence>MDHFPTPTLTINEGDDLDLDITDKLPFVLVKNLGHGASAIVEMVQDTNNGRLYARKVFRNLHARRAGEAKQTFQNELRAMRRLKPHPHIIQVFATYITQRELALLLTPVADAGDLAAFLQLYRDMDSLDRERESRKAILWRAYGCLASGLAFIHQQTIRHKDIKPQNILIHQGRVIFTDFGISFDFSERDRSTTTGNPNAFTRRYCSPEVANWDNRNSKSDVFSLGCVFVEILDALQPTLLPSEFLQGPFHRTIDQLPFAKPPLSNQWGQAYYYMLELIRDMLLFNPETRISAVEVVSNLSVHLGDLELFCTLCNPNQKVDPVLVDVERYREENMDLDNMASEMSPFTYTNKLSTAAEISVSQNTENDTSAPGSQPSSHAQSYSIISKLPDTRYIPIYCPHCNTKPEGYRGPHELERHLVDECKAKPVLDAVDGTTDGKIKIIVSFALHTDC</sequence>
<gene>
    <name evidence="14" type="ORF">P154DRAFT_568921</name>
</gene>
<dbReference type="PANTHER" id="PTHR43671">
    <property type="entry name" value="SERINE/THREONINE-PROTEIN KINASE NEK"/>
    <property type="match status" value="1"/>
</dbReference>
<evidence type="ECO:0000256" key="10">
    <source>
        <dbReference type="PROSITE-ProRule" id="PRU10141"/>
    </source>
</evidence>
<dbReference type="Gene3D" id="3.30.200.20">
    <property type="entry name" value="Phosphorylase Kinase, domain 1"/>
    <property type="match status" value="1"/>
</dbReference>
<dbReference type="InterPro" id="IPR050660">
    <property type="entry name" value="NEK_Ser/Thr_kinase"/>
</dbReference>
<dbReference type="PROSITE" id="PS50011">
    <property type="entry name" value="PROTEIN_KINASE_DOM"/>
    <property type="match status" value="1"/>
</dbReference>
<keyword evidence="3 11" id="KW-0723">Serine/threonine-protein kinase</keyword>
<dbReference type="PROSITE" id="PS00108">
    <property type="entry name" value="PROTEIN_KINASE_ST"/>
    <property type="match status" value="1"/>
</dbReference>
<dbReference type="EMBL" id="ML977556">
    <property type="protein sequence ID" value="KAF2008101.1"/>
    <property type="molecule type" value="Genomic_DNA"/>
</dbReference>
<evidence type="ECO:0000256" key="6">
    <source>
        <dbReference type="ARBA" id="ARBA00022777"/>
    </source>
</evidence>
<dbReference type="Proteomes" id="UP000799779">
    <property type="component" value="Unassembled WGS sequence"/>
</dbReference>
<evidence type="ECO:0000313" key="15">
    <source>
        <dbReference type="Proteomes" id="UP000799779"/>
    </source>
</evidence>
<dbReference type="GO" id="GO:0005634">
    <property type="term" value="C:nucleus"/>
    <property type="evidence" value="ECO:0007669"/>
    <property type="project" value="TreeGrafter"/>
</dbReference>
<reference evidence="14" key="1">
    <citation type="journal article" date="2020" name="Stud. Mycol.">
        <title>101 Dothideomycetes genomes: a test case for predicting lifestyles and emergence of pathogens.</title>
        <authorList>
            <person name="Haridas S."/>
            <person name="Albert R."/>
            <person name="Binder M."/>
            <person name="Bloem J."/>
            <person name="Labutti K."/>
            <person name="Salamov A."/>
            <person name="Andreopoulos B."/>
            <person name="Baker S."/>
            <person name="Barry K."/>
            <person name="Bills G."/>
            <person name="Bluhm B."/>
            <person name="Cannon C."/>
            <person name="Castanera R."/>
            <person name="Culley D."/>
            <person name="Daum C."/>
            <person name="Ezra D."/>
            <person name="Gonzalez J."/>
            <person name="Henrissat B."/>
            <person name="Kuo A."/>
            <person name="Liang C."/>
            <person name="Lipzen A."/>
            <person name="Lutzoni F."/>
            <person name="Magnuson J."/>
            <person name="Mondo S."/>
            <person name="Nolan M."/>
            <person name="Ohm R."/>
            <person name="Pangilinan J."/>
            <person name="Park H.-J."/>
            <person name="Ramirez L."/>
            <person name="Alfaro M."/>
            <person name="Sun H."/>
            <person name="Tritt A."/>
            <person name="Yoshinaga Y."/>
            <person name="Zwiers L.-H."/>
            <person name="Turgeon B."/>
            <person name="Goodwin S."/>
            <person name="Spatafora J."/>
            <person name="Crous P."/>
            <person name="Grigoriev I."/>
        </authorList>
    </citation>
    <scope>NUCLEOTIDE SEQUENCE</scope>
    <source>
        <strain evidence="14">CBS 123094</strain>
    </source>
</reference>
<dbReference type="GO" id="GO:0004674">
    <property type="term" value="F:protein serine/threonine kinase activity"/>
    <property type="evidence" value="ECO:0007669"/>
    <property type="project" value="UniProtKB-KW"/>
</dbReference>
<evidence type="ECO:0000256" key="2">
    <source>
        <dbReference type="ARBA" id="ARBA00012513"/>
    </source>
</evidence>
<dbReference type="SUPFAM" id="SSF56112">
    <property type="entry name" value="Protein kinase-like (PK-like)"/>
    <property type="match status" value="1"/>
</dbReference>
<comment type="catalytic activity">
    <reaction evidence="8">
        <text>L-threonyl-[protein] + ATP = O-phospho-L-threonyl-[protein] + ADP + H(+)</text>
        <dbReference type="Rhea" id="RHEA:46608"/>
        <dbReference type="Rhea" id="RHEA-COMP:11060"/>
        <dbReference type="Rhea" id="RHEA-COMP:11605"/>
        <dbReference type="ChEBI" id="CHEBI:15378"/>
        <dbReference type="ChEBI" id="CHEBI:30013"/>
        <dbReference type="ChEBI" id="CHEBI:30616"/>
        <dbReference type="ChEBI" id="CHEBI:61977"/>
        <dbReference type="ChEBI" id="CHEBI:456216"/>
        <dbReference type="EC" id="2.7.11.1"/>
    </reaction>
</comment>
<evidence type="ECO:0000259" key="13">
    <source>
        <dbReference type="PROSITE" id="PS50011"/>
    </source>
</evidence>
<evidence type="ECO:0000256" key="8">
    <source>
        <dbReference type="ARBA" id="ARBA00047899"/>
    </source>
</evidence>
<dbReference type="InterPro" id="IPR017441">
    <property type="entry name" value="Protein_kinase_ATP_BS"/>
</dbReference>
<name>A0A6A5X5G8_9PLEO</name>
<dbReference type="InterPro" id="IPR011009">
    <property type="entry name" value="Kinase-like_dom_sf"/>
</dbReference>
<evidence type="ECO:0000256" key="1">
    <source>
        <dbReference type="ARBA" id="ARBA00010886"/>
    </source>
</evidence>
<accession>A0A6A5X5G8</accession>
<dbReference type="AlphaFoldDB" id="A0A6A5X5G8"/>
<keyword evidence="5 10" id="KW-0547">Nucleotide-binding</keyword>
<dbReference type="SMART" id="SM00220">
    <property type="entry name" value="S_TKc"/>
    <property type="match status" value="1"/>
</dbReference>
<dbReference type="InterPro" id="IPR008271">
    <property type="entry name" value="Ser/Thr_kinase_AS"/>
</dbReference>
<dbReference type="PROSITE" id="PS00107">
    <property type="entry name" value="PROTEIN_KINASE_ATP"/>
    <property type="match status" value="1"/>
</dbReference>
<evidence type="ECO:0000256" key="3">
    <source>
        <dbReference type="ARBA" id="ARBA00022527"/>
    </source>
</evidence>
<dbReference type="Gene3D" id="1.10.510.10">
    <property type="entry name" value="Transferase(Phosphotransferase) domain 1"/>
    <property type="match status" value="1"/>
</dbReference>
<dbReference type="EC" id="2.7.11.1" evidence="2"/>
<dbReference type="PANTHER" id="PTHR43671:SF98">
    <property type="entry name" value="SERINE_THREONINE-PROTEIN KINASE NEK11"/>
    <property type="match status" value="1"/>
</dbReference>
<evidence type="ECO:0000256" key="11">
    <source>
        <dbReference type="RuleBase" id="RU000304"/>
    </source>
</evidence>
<proteinExistence type="inferred from homology"/>
<dbReference type="CDD" id="cd00180">
    <property type="entry name" value="PKc"/>
    <property type="match status" value="1"/>
</dbReference>
<dbReference type="Pfam" id="PF00069">
    <property type="entry name" value="Pkinase"/>
    <property type="match status" value="1"/>
</dbReference>
<keyword evidence="6 14" id="KW-0418">Kinase</keyword>
<feature type="binding site" evidence="10">
    <location>
        <position position="56"/>
    </location>
    <ligand>
        <name>ATP</name>
        <dbReference type="ChEBI" id="CHEBI:30616"/>
    </ligand>
</feature>
<keyword evidence="15" id="KW-1185">Reference proteome</keyword>
<organism evidence="14 15">
    <name type="scientific">Amniculicola lignicola CBS 123094</name>
    <dbReference type="NCBI Taxonomy" id="1392246"/>
    <lineage>
        <taxon>Eukaryota</taxon>
        <taxon>Fungi</taxon>
        <taxon>Dikarya</taxon>
        <taxon>Ascomycota</taxon>
        <taxon>Pezizomycotina</taxon>
        <taxon>Dothideomycetes</taxon>
        <taxon>Pleosporomycetidae</taxon>
        <taxon>Pleosporales</taxon>
        <taxon>Amniculicolaceae</taxon>
        <taxon>Amniculicola</taxon>
    </lineage>
</organism>
<comment type="catalytic activity">
    <reaction evidence="9">
        <text>L-seryl-[protein] + ATP = O-phospho-L-seryl-[protein] + ADP + H(+)</text>
        <dbReference type="Rhea" id="RHEA:17989"/>
        <dbReference type="Rhea" id="RHEA-COMP:9863"/>
        <dbReference type="Rhea" id="RHEA-COMP:11604"/>
        <dbReference type="ChEBI" id="CHEBI:15378"/>
        <dbReference type="ChEBI" id="CHEBI:29999"/>
        <dbReference type="ChEBI" id="CHEBI:30616"/>
        <dbReference type="ChEBI" id="CHEBI:83421"/>
        <dbReference type="ChEBI" id="CHEBI:456216"/>
        <dbReference type="EC" id="2.7.11.1"/>
    </reaction>
</comment>
<evidence type="ECO:0000256" key="9">
    <source>
        <dbReference type="ARBA" id="ARBA00048679"/>
    </source>
</evidence>
<evidence type="ECO:0000256" key="7">
    <source>
        <dbReference type="ARBA" id="ARBA00022840"/>
    </source>
</evidence>
<feature type="domain" description="Protein kinase" evidence="13">
    <location>
        <begin position="27"/>
        <end position="302"/>
    </location>
</feature>
<evidence type="ECO:0000256" key="12">
    <source>
        <dbReference type="SAM" id="MobiDB-lite"/>
    </source>
</evidence>
<evidence type="ECO:0000256" key="5">
    <source>
        <dbReference type="ARBA" id="ARBA00022741"/>
    </source>
</evidence>
<dbReference type="GO" id="GO:0005524">
    <property type="term" value="F:ATP binding"/>
    <property type="evidence" value="ECO:0007669"/>
    <property type="project" value="UniProtKB-UniRule"/>
</dbReference>
<comment type="similarity">
    <text evidence="1">Belongs to the protein kinase superfamily. NEK Ser/Thr protein kinase family. NIMA subfamily.</text>
</comment>
<dbReference type="InterPro" id="IPR000719">
    <property type="entry name" value="Prot_kinase_dom"/>
</dbReference>
<feature type="region of interest" description="Disordered" evidence="12">
    <location>
        <begin position="361"/>
        <end position="382"/>
    </location>
</feature>
<dbReference type="OrthoDB" id="4062651at2759"/>
<keyword evidence="4" id="KW-0808">Transferase</keyword>
<keyword evidence="7 10" id="KW-0067">ATP-binding</keyword>
<evidence type="ECO:0000256" key="4">
    <source>
        <dbReference type="ARBA" id="ARBA00022679"/>
    </source>
</evidence>
<protein>
    <recommendedName>
        <fullName evidence="2">non-specific serine/threonine protein kinase</fullName>
        <ecNumber evidence="2">2.7.11.1</ecNumber>
    </recommendedName>
</protein>
<evidence type="ECO:0000313" key="14">
    <source>
        <dbReference type="EMBL" id="KAF2008101.1"/>
    </source>
</evidence>